<protein>
    <recommendedName>
        <fullName evidence="4">Lipoprotein</fullName>
    </recommendedName>
</protein>
<accession>A0ABU0J452</accession>
<evidence type="ECO:0000313" key="3">
    <source>
        <dbReference type="Proteomes" id="UP001242480"/>
    </source>
</evidence>
<proteinExistence type="predicted"/>
<sequence>MSFLRVAVLIAVLPLAACQTAERPQPVVQADATPLNSKFAQAGDGTVIPDFKPDADAVAYAARCSGGRGGSIAMGMSECDLIGAKGTPSRVVGGLDQQGHTHNAIWYVEGGVRTVYKFDDDKLIDVIK</sequence>
<evidence type="ECO:0000313" key="2">
    <source>
        <dbReference type="EMBL" id="MDQ0468316.1"/>
    </source>
</evidence>
<reference evidence="2 3" key="1">
    <citation type="submission" date="2023-07" db="EMBL/GenBank/DDBJ databases">
        <title>Genomic Encyclopedia of Type Strains, Phase IV (KMG-IV): sequencing the most valuable type-strain genomes for metagenomic binning, comparative biology and taxonomic classification.</title>
        <authorList>
            <person name="Goeker M."/>
        </authorList>
    </citation>
    <scope>NUCLEOTIDE SEQUENCE [LARGE SCALE GENOMIC DNA]</scope>
    <source>
        <strain evidence="2 3">DSM 19619</strain>
    </source>
</reference>
<organism evidence="2 3">
    <name type="scientific">Labrys wisconsinensis</name>
    <dbReference type="NCBI Taxonomy" id="425677"/>
    <lineage>
        <taxon>Bacteria</taxon>
        <taxon>Pseudomonadati</taxon>
        <taxon>Pseudomonadota</taxon>
        <taxon>Alphaproteobacteria</taxon>
        <taxon>Hyphomicrobiales</taxon>
        <taxon>Xanthobacteraceae</taxon>
        <taxon>Labrys</taxon>
    </lineage>
</organism>
<name>A0ABU0J452_9HYPH</name>
<comment type="caution">
    <text evidence="2">The sequence shown here is derived from an EMBL/GenBank/DDBJ whole genome shotgun (WGS) entry which is preliminary data.</text>
</comment>
<evidence type="ECO:0000256" key="1">
    <source>
        <dbReference type="SAM" id="SignalP"/>
    </source>
</evidence>
<keyword evidence="1" id="KW-0732">Signal</keyword>
<feature type="chain" id="PRO_5045724030" description="Lipoprotein" evidence="1">
    <location>
        <begin position="22"/>
        <end position="128"/>
    </location>
</feature>
<feature type="signal peptide" evidence="1">
    <location>
        <begin position="1"/>
        <end position="21"/>
    </location>
</feature>
<gene>
    <name evidence="2" type="ORF">QO011_001316</name>
</gene>
<dbReference type="RefSeq" id="WP_307269384.1">
    <property type="nucleotide sequence ID" value="NZ_JAUSVX010000002.1"/>
</dbReference>
<dbReference type="EMBL" id="JAUSVX010000002">
    <property type="protein sequence ID" value="MDQ0468316.1"/>
    <property type="molecule type" value="Genomic_DNA"/>
</dbReference>
<dbReference type="Proteomes" id="UP001242480">
    <property type="component" value="Unassembled WGS sequence"/>
</dbReference>
<keyword evidence="3" id="KW-1185">Reference proteome</keyword>
<evidence type="ECO:0008006" key="4">
    <source>
        <dbReference type="Google" id="ProtNLM"/>
    </source>
</evidence>